<gene>
    <name evidence="1" type="ORF">EM808_28020</name>
</gene>
<dbReference type="EMBL" id="RZTZ01000036">
    <property type="protein sequence ID" value="RVT56250.1"/>
    <property type="molecule type" value="Genomic_DNA"/>
</dbReference>
<protein>
    <submittedName>
        <fullName evidence="1">Uncharacterized protein</fullName>
    </submittedName>
</protein>
<accession>A0A3S2X4N5</accession>
<evidence type="ECO:0000313" key="2">
    <source>
        <dbReference type="Proteomes" id="UP000288024"/>
    </source>
</evidence>
<name>A0A3S2X4N5_9BACI</name>
<comment type="caution">
    <text evidence="1">The sequence shown here is derived from an EMBL/GenBank/DDBJ whole genome shotgun (WGS) entry which is preliminary data.</text>
</comment>
<dbReference type="AlphaFoldDB" id="A0A3S2X4N5"/>
<sequence length="82" mass="9310">MQKVELGEVHPELEDKIQLFISAKKLVGLSSITLDNYLMELSMFANLVKKKAEDIATADVQMYLSTLCNANTQRTDESLRLY</sequence>
<evidence type="ECO:0000313" key="1">
    <source>
        <dbReference type="EMBL" id="RVT56250.1"/>
    </source>
</evidence>
<organism evidence="1 2">
    <name type="scientific">Niallia taxi</name>
    <dbReference type="NCBI Taxonomy" id="2499688"/>
    <lineage>
        <taxon>Bacteria</taxon>
        <taxon>Bacillati</taxon>
        <taxon>Bacillota</taxon>
        <taxon>Bacilli</taxon>
        <taxon>Bacillales</taxon>
        <taxon>Bacillaceae</taxon>
        <taxon>Niallia</taxon>
    </lineage>
</organism>
<keyword evidence="2" id="KW-1185">Reference proteome</keyword>
<proteinExistence type="predicted"/>
<dbReference type="Proteomes" id="UP000288024">
    <property type="component" value="Unassembled WGS sequence"/>
</dbReference>
<reference evidence="1 2" key="1">
    <citation type="submission" date="2019-01" db="EMBL/GenBank/DDBJ databases">
        <title>Bacillus sp. M5HDSG1-1, whole genome shotgun sequence.</title>
        <authorList>
            <person name="Tuo L."/>
        </authorList>
    </citation>
    <scope>NUCLEOTIDE SEQUENCE [LARGE SCALE GENOMIC DNA]</scope>
    <source>
        <strain evidence="1 2">M5HDSG1-1</strain>
    </source>
</reference>